<name>A0A845B540_9SPHN</name>
<keyword evidence="1" id="KW-0472">Membrane</keyword>
<dbReference type="Proteomes" id="UP000431922">
    <property type="component" value="Unassembled WGS sequence"/>
</dbReference>
<sequence length="341" mass="36637">MEALPPTCGRASLHFALAKTYPWSQLWRDYGKKEAKMRRILNKSILLLGVVALTASGCSDQTSDNKQENLGSEIMADASTDVANVAAAETEAAAIASAGNPNAAEMPNLPQLAYVYGFEYRLPAQEMSGLMRRHANICEQQGPTSCQILGMNLSGEIENGNRSGVLQLAVATRHARAVGALLEDEATDAEAEQVAANISTDELSKQLIDTQARIETRTALRDRLMQVLKTRKGTVKELVEAERSVAQVNEEIDQARGWLNEMQGRVAFSKIDINYRSAETVGGDFLGPVKGAFSSLGSILGVMMAALIVLLSVTLPIAGIILAIKRLTRHSTAEPVLGSEG</sequence>
<protein>
    <submittedName>
        <fullName evidence="3">DUF4349 domain-containing protein</fullName>
    </submittedName>
</protein>
<dbReference type="Pfam" id="PF14257">
    <property type="entry name" value="DUF4349"/>
    <property type="match status" value="1"/>
</dbReference>
<dbReference type="EMBL" id="WTYL01000003">
    <property type="protein sequence ID" value="MXP45266.1"/>
    <property type="molecule type" value="Genomic_DNA"/>
</dbReference>
<comment type="caution">
    <text evidence="3">The sequence shown here is derived from an EMBL/GenBank/DDBJ whole genome shotgun (WGS) entry which is preliminary data.</text>
</comment>
<dbReference type="AlphaFoldDB" id="A0A845B540"/>
<feature type="transmembrane region" description="Helical" evidence="1">
    <location>
        <begin position="299"/>
        <end position="324"/>
    </location>
</feature>
<reference evidence="3 4" key="1">
    <citation type="submission" date="2019-12" db="EMBL/GenBank/DDBJ databases">
        <title>Genomic-based taxomic classification of the family Erythrobacteraceae.</title>
        <authorList>
            <person name="Xu L."/>
        </authorList>
    </citation>
    <scope>NUCLEOTIDE SEQUENCE [LARGE SCALE GENOMIC DNA]</scope>
    <source>
        <strain evidence="3 4">KCTC 42453</strain>
    </source>
</reference>
<keyword evidence="1" id="KW-1133">Transmembrane helix</keyword>
<accession>A0A845B540</accession>
<organism evidence="3 4">
    <name type="scientific">Allopontixanthobacter sediminis</name>
    <dbReference type="NCBI Taxonomy" id="1689985"/>
    <lineage>
        <taxon>Bacteria</taxon>
        <taxon>Pseudomonadati</taxon>
        <taxon>Pseudomonadota</taxon>
        <taxon>Alphaproteobacteria</taxon>
        <taxon>Sphingomonadales</taxon>
        <taxon>Erythrobacteraceae</taxon>
        <taxon>Allopontixanthobacter</taxon>
    </lineage>
</organism>
<keyword evidence="4" id="KW-1185">Reference proteome</keyword>
<feature type="domain" description="DUF4349" evidence="2">
    <location>
        <begin position="115"/>
        <end position="322"/>
    </location>
</feature>
<gene>
    <name evidence="3" type="ORF">GRI65_12490</name>
</gene>
<evidence type="ECO:0000256" key="1">
    <source>
        <dbReference type="SAM" id="Phobius"/>
    </source>
</evidence>
<evidence type="ECO:0000313" key="3">
    <source>
        <dbReference type="EMBL" id="MXP45266.1"/>
    </source>
</evidence>
<proteinExistence type="predicted"/>
<keyword evidence="1" id="KW-0812">Transmembrane</keyword>
<dbReference type="InterPro" id="IPR025645">
    <property type="entry name" value="DUF4349"/>
</dbReference>
<evidence type="ECO:0000313" key="4">
    <source>
        <dbReference type="Proteomes" id="UP000431922"/>
    </source>
</evidence>
<evidence type="ECO:0000259" key="2">
    <source>
        <dbReference type="Pfam" id="PF14257"/>
    </source>
</evidence>